<sequence length="65" mass="7368">MEETLTRVSQPINSTMLQEWVQGLDLFSYIALLIVFTVFITLTILEFKSGRASSISLSNRDSQVE</sequence>
<dbReference type="OrthoDB" id="376483at2157"/>
<dbReference type="EMBL" id="CP001939">
    <property type="protein sequence ID" value="ADG91333.1"/>
    <property type="molecule type" value="Genomic_DNA"/>
</dbReference>
<gene>
    <name evidence="2" type="ordered locus">Tagg_1064</name>
</gene>
<evidence type="ECO:0000313" key="2">
    <source>
        <dbReference type="EMBL" id="ADG91333.1"/>
    </source>
</evidence>
<reference evidence="2 3" key="1">
    <citation type="journal article" date="2010" name="Stand. Genomic Sci.">
        <title>Complete genome sequence of Thermosphaera aggregans type strain (M11TL).</title>
        <authorList>
            <person name="Spring S."/>
            <person name="Rachel R."/>
            <person name="Lapidus A."/>
            <person name="Davenport K."/>
            <person name="Tice H."/>
            <person name="Copeland A."/>
            <person name="Cheng J.F."/>
            <person name="Lucas S."/>
            <person name="Chen F."/>
            <person name="Nolan M."/>
            <person name="Bruce D."/>
            <person name="Goodwin L."/>
            <person name="Pitluck S."/>
            <person name="Ivanova N."/>
            <person name="Mavromatis K."/>
            <person name="Ovchinnikova G."/>
            <person name="Pati A."/>
            <person name="Chen A."/>
            <person name="Palaniappan K."/>
            <person name="Land M."/>
            <person name="Hauser L."/>
            <person name="Chang Y.J."/>
            <person name="Jeffries C.C."/>
            <person name="Brettin T."/>
            <person name="Detter J.C."/>
            <person name="Tapia R."/>
            <person name="Han C."/>
            <person name="Heimerl T."/>
            <person name="Weikl F."/>
            <person name="Brambilla E."/>
            <person name="Goker M."/>
            <person name="Bristow J."/>
            <person name="Eisen J.A."/>
            <person name="Markowitz V."/>
            <person name="Hugenholtz P."/>
            <person name="Kyrpides N.C."/>
            <person name="Klenk H.P."/>
        </authorList>
    </citation>
    <scope>NUCLEOTIDE SEQUENCE [LARGE SCALE GENOMIC DNA]</scope>
    <source>
        <strain evidence="3">DSM 11486 / M11TL</strain>
    </source>
</reference>
<dbReference type="KEGG" id="tag:Tagg_1064"/>
<keyword evidence="1" id="KW-0472">Membrane</keyword>
<dbReference type="AlphaFoldDB" id="D5U2I3"/>
<name>D5U2I3_THEAM</name>
<keyword evidence="3" id="KW-1185">Reference proteome</keyword>
<accession>D5U2I3</accession>
<evidence type="ECO:0000256" key="1">
    <source>
        <dbReference type="SAM" id="Phobius"/>
    </source>
</evidence>
<reference key="3">
    <citation type="submission" date="2010-02" db="EMBL/GenBank/DDBJ databases">
        <title>Complete genome sequence of Thermosphaera aggregans type strain (M11TL).</title>
        <authorList>
            <consortium name="US DOE Joint Genome Institute (JGI-PGF)"/>
            <person name="Spring S."/>
            <person name="Lapidus A."/>
            <person name="Munk C."/>
            <person name="Schroeder M."/>
            <person name="Glavina Del Rio T."/>
            <person name="Tice H."/>
            <person name="Copeland A."/>
            <person name="Cheng J.-F."/>
            <person name="Lucas S."/>
            <person name="Chen F."/>
            <person name="Nolan M."/>
            <person name="Bruce D."/>
            <person name="Goodwin L."/>
            <person name="Pitluck S."/>
            <person name="Ivanova N."/>
            <person name="Mavromatis K."/>
            <person name="Ovchinnikova G."/>
            <person name="Pati A."/>
            <person name="Chen A."/>
            <person name="Palaniappan K."/>
            <person name="Land M."/>
            <person name="Hauser L."/>
            <person name="Chang Y.-J."/>
            <person name="Jeffries C.C."/>
            <person name="Brettin T."/>
            <person name="Detter J.C."/>
            <person name="Tapia R."/>
            <person name="Han C."/>
            <person name="Chain P."/>
            <person name="Heimerl T."/>
            <person name="Weik F."/>
            <person name="Goker M."/>
            <person name="Rachel R."/>
            <person name="Bristow J."/>
            <person name="Eisen J.A."/>
            <person name="Markowitz V."/>
            <person name="Hugenholtz P."/>
            <person name="Kyrpides N.C."/>
            <person name="Klenk H.-P."/>
        </authorList>
    </citation>
    <scope>NUCLEOTIDE SEQUENCE</scope>
    <source>
        <strain>DSM 11486</strain>
    </source>
</reference>
<dbReference type="STRING" id="633148.Tagg_1064"/>
<evidence type="ECO:0000313" key="3">
    <source>
        <dbReference type="Proteomes" id="UP000002376"/>
    </source>
</evidence>
<keyword evidence="1" id="KW-0812">Transmembrane</keyword>
<dbReference type="HOGENOM" id="CLU_2839546_0_0_2"/>
<dbReference type="RefSeq" id="WP_013129926.1">
    <property type="nucleotide sequence ID" value="NC_014160.1"/>
</dbReference>
<organism evidence="2 3">
    <name type="scientific">Thermosphaera aggregans (strain DSM 11486 / M11TL)</name>
    <dbReference type="NCBI Taxonomy" id="633148"/>
    <lineage>
        <taxon>Archaea</taxon>
        <taxon>Thermoproteota</taxon>
        <taxon>Thermoprotei</taxon>
        <taxon>Desulfurococcales</taxon>
        <taxon>Desulfurococcaceae</taxon>
        <taxon>Thermosphaera</taxon>
    </lineage>
</organism>
<dbReference type="Proteomes" id="UP000002376">
    <property type="component" value="Chromosome"/>
</dbReference>
<keyword evidence="1" id="KW-1133">Transmembrane helix</keyword>
<dbReference type="GeneID" id="41582774"/>
<protein>
    <submittedName>
        <fullName evidence="2">Uncharacterized protein</fullName>
    </submittedName>
</protein>
<proteinExistence type="predicted"/>
<feature type="transmembrane region" description="Helical" evidence="1">
    <location>
        <begin position="26"/>
        <end position="45"/>
    </location>
</feature>
<reference evidence="3" key="2">
    <citation type="journal article" date="2010" name="Stand. Genomic Sci.">
        <title>Complete genome sequence of Thermosphaera aggregans type strain (M11TLT).</title>
        <authorList>
            <person name="Spring S."/>
            <person name="Rachel R."/>
            <person name="Lapidus A."/>
            <person name="Davenport K."/>
            <person name="Tice H."/>
            <person name="Copeland A."/>
            <person name="Cheng J.-F."/>
            <person name="Lucas S."/>
            <person name="Chen F."/>
            <person name="Nolan M."/>
            <person name="Bruce D."/>
            <person name="Goodwin L."/>
            <person name="Pitluck S."/>
            <person name="Ivanova N."/>
            <person name="Mavromatis K."/>
            <person name="Ovchinnikova G."/>
            <person name="Pati A."/>
            <person name="Chen A."/>
            <person name="Palaniappan K."/>
            <person name="Land M."/>
            <person name="Hauser L."/>
            <person name="Chang Y.-J."/>
            <person name="Jeffries C.C."/>
            <person name="Brettin T."/>
            <person name="Detter J.C."/>
            <person name="Tapia R."/>
            <person name="Han C."/>
            <person name="Heimerl T."/>
            <person name="Weikl F."/>
            <person name="Brambilla E."/>
            <person name="Goker M."/>
            <person name="Bristow J."/>
            <person name="Eisen J.A."/>
            <person name="Markowitz V."/>
            <person name="Hugenholtz P."/>
            <person name="Kyrpides N.C."/>
            <person name="Klenk H.-P."/>
        </authorList>
    </citation>
    <scope>NUCLEOTIDE SEQUENCE [LARGE SCALE GENOMIC DNA]</scope>
    <source>
        <strain evidence="3">DSM 11486 / M11TL</strain>
    </source>
</reference>